<evidence type="ECO:0008006" key="4">
    <source>
        <dbReference type="Google" id="ProtNLM"/>
    </source>
</evidence>
<protein>
    <recommendedName>
        <fullName evidence="4">NolW-like domain-containing protein</fullName>
    </recommendedName>
</protein>
<dbReference type="Proteomes" id="UP000515917">
    <property type="component" value="Chromosome"/>
</dbReference>
<keyword evidence="1" id="KW-0732">Signal</keyword>
<keyword evidence="3" id="KW-1185">Reference proteome</keyword>
<evidence type="ECO:0000313" key="2">
    <source>
        <dbReference type="EMBL" id="QBC44175.1"/>
    </source>
</evidence>
<reference evidence="2 3" key="1">
    <citation type="submission" date="2018-01" db="EMBL/GenBank/DDBJ databases">
        <title>Genome sequence of Iodobacter sp. strain PCH194 isolated from Indian Trans-Himalaya.</title>
        <authorList>
            <person name="Kumar V."/>
            <person name="Thakur V."/>
            <person name="Kumar S."/>
            <person name="Singh D."/>
        </authorList>
    </citation>
    <scope>NUCLEOTIDE SEQUENCE [LARGE SCALE GENOMIC DNA]</scope>
    <source>
        <strain evidence="2 3">PCH194</strain>
    </source>
</reference>
<dbReference type="AlphaFoldDB" id="A0A7G3GBY6"/>
<dbReference type="RefSeq" id="WP_130106725.1">
    <property type="nucleotide sequence ID" value="NZ_CP025781.1"/>
</dbReference>
<proteinExistence type="predicted"/>
<accession>A0A7G3GBY6</accession>
<feature type="chain" id="PRO_5028999027" description="NolW-like domain-containing protein" evidence="1">
    <location>
        <begin position="17"/>
        <end position="238"/>
    </location>
</feature>
<organism evidence="2 3">
    <name type="scientific">Iodobacter fluviatilis</name>
    <dbReference type="NCBI Taxonomy" id="537"/>
    <lineage>
        <taxon>Bacteria</taxon>
        <taxon>Pseudomonadati</taxon>
        <taxon>Pseudomonadota</taxon>
        <taxon>Betaproteobacteria</taxon>
        <taxon>Neisseriales</taxon>
        <taxon>Chitinibacteraceae</taxon>
        <taxon>Iodobacter</taxon>
    </lineage>
</organism>
<dbReference type="EMBL" id="CP025781">
    <property type="protein sequence ID" value="QBC44175.1"/>
    <property type="molecule type" value="Genomic_DNA"/>
</dbReference>
<sequence>MRFFLLTCVLSSLAFADQLDTLVLQHQVPDQLVPILREAFPDASIQGIQGQLLIRAADQASFDRIAAMARKLDQPSRRLQISVQQRDGTSSAQWVLDGRAVISHQGIRGGVQISADDQASSQQSLQTLRVMDGGRALIELGSERFVPAWRSGFVGEWQTAASGFWAEPRLVGDTIHLRIFPKSSRFERDDSVVIHRMSSDLSARLGEWVLAGETIQATTGSQSKGQRQYQVWLKVDAD</sequence>
<gene>
    <name evidence="2" type="ORF">C1H71_11955</name>
</gene>
<name>A0A7G3GBY6_9NEIS</name>
<evidence type="ECO:0000313" key="3">
    <source>
        <dbReference type="Proteomes" id="UP000515917"/>
    </source>
</evidence>
<feature type="signal peptide" evidence="1">
    <location>
        <begin position="1"/>
        <end position="16"/>
    </location>
</feature>
<evidence type="ECO:0000256" key="1">
    <source>
        <dbReference type="SAM" id="SignalP"/>
    </source>
</evidence>
<dbReference type="KEGG" id="ifl:C1H71_11955"/>